<name>A0A2H0FL06_9BACT</name>
<gene>
    <name evidence="3" type="ORF">COW72_00930</name>
</gene>
<keyword evidence="2" id="KW-0812">Transmembrane</keyword>
<keyword evidence="2" id="KW-0472">Membrane</keyword>
<proteinExistence type="predicted"/>
<evidence type="ECO:0000313" key="4">
    <source>
        <dbReference type="Proteomes" id="UP000230778"/>
    </source>
</evidence>
<dbReference type="PANTHER" id="PTHR40278:SF1">
    <property type="entry name" value="DNA UTILIZATION PROTEIN HOFN"/>
    <property type="match status" value="1"/>
</dbReference>
<dbReference type="Proteomes" id="UP000230778">
    <property type="component" value="Unassembled WGS sequence"/>
</dbReference>
<evidence type="ECO:0000313" key="3">
    <source>
        <dbReference type="EMBL" id="PIQ07325.1"/>
    </source>
</evidence>
<dbReference type="EMBL" id="PCUC01000049">
    <property type="protein sequence ID" value="PIQ07325.1"/>
    <property type="molecule type" value="Genomic_DNA"/>
</dbReference>
<sequence>MINLLPPQQKEELLEEEKYNLVLTLGILFLIFLISLTLILFSIKIFISGETEAQKILFLEEEKKFKESQIQNLEEKINISNQTFSKLNLFYQNQLNLTETLEKISETLPPGTYLTNLNFSLLTVPAGGKAPQYVAQISVSGFSPTREILLEFKENLDKEGAFGEIYFPPSNWVKPADIDFSVNFKITQ</sequence>
<keyword evidence="1" id="KW-0175">Coiled coil</keyword>
<feature type="transmembrane region" description="Helical" evidence="2">
    <location>
        <begin position="20"/>
        <end position="47"/>
    </location>
</feature>
<evidence type="ECO:0000256" key="1">
    <source>
        <dbReference type="SAM" id="Coils"/>
    </source>
</evidence>
<accession>A0A2H0FL06</accession>
<evidence type="ECO:0000256" key="2">
    <source>
        <dbReference type="SAM" id="Phobius"/>
    </source>
</evidence>
<reference evidence="3 4" key="1">
    <citation type="submission" date="2017-09" db="EMBL/GenBank/DDBJ databases">
        <title>Depth-based differentiation of microbial function through sediment-hosted aquifers and enrichment of novel symbionts in the deep terrestrial subsurface.</title>
        <authorList>
            <person name="Probst A.J."/>
            <person name="Ladd B."/>
            <person name="Jarett J.K."/>
            <person name="Geller-Mcgrath D.E."/>
            <person name="Sieber C.M."/>
            <person name="Emerson J.B."/>
            <person name="Anantharaman K."/>
            <person name="Thomas B.C."/>
            <person name="Malmstrom R."/>
            <person name="Stieglmeier M."/>
            <person name="Klingl A."/>
            <person name="Woyke T."/>
            <person name="Ryan C.M."/>
            <person name="Banfield J.F."/>
        </authorList>
    </citation>
    <scope>NUCLEOTIDE SEQUENCE [LARGE SCALE GENOMIC DNA]</scope>
    <source>
        <strain evidence="3">CG18_big_fil_WC_8_21_14_2_50_37_10</strain>
    </source>
</reference>
<dbReference type="InterPro" id="IPR052534">
    <property type="entry name" value="Extracell_DNA_Util/SecSys_Comp"/>
</dbReference>
<dbReference type="AlphaFoldDB" id="A0A2H0FL06"/>
<organism evidence="3 4">
    <name type="scientific">Candidatus Nealsonbacteria bacterium CG18_big_fil_WC_8_21_14_2_50_37_10</name>
    <dbReference type="NCBI Taxonomy" id="1974717"/>
    <lineage>
        <taxon>Bacteria</taxon>
        <taxon>Candidatus Nealsoniibacteriota</taxon>
    </lineage>
</organism>
<protein>
    <recommendedName>
        <fullName evidence="5">Fimbrial assembly protein</fullName>
    </recommendedName>
</protein>
<dbReference type="PANTHER" id="PTHR40278">
    <property type="entry name" value="DNA UTILIZATION PROTEIN HOFN"/>
    <property type="match status" value="1"/>
</dbReference>
<keyword evidence="2" id="KW-1133">Transmembrane helix</keyword>
<feature type="coiled-coil region" evidence="1">
    <location>
        <begin position="56"/>
        <end position="83"/>
    </location>
</feature>
<comment type="caution">
    <text evidence="3">The sequence shown here is derived from an EMBL/GenBank/DDBJ whole genome shotgun (WGS) entry which is preliminary data.</text>
</comment>
<evidence type="ECO:0008006" key="5">
    <source>
        <dbReference type="Google" id="ProtNLM"/>
    </source>
</evidence>